<proteinExistence type="predicted"/>
<dbReference type="PRINTS" id="PR01021">
    <property type="entry name" value="OMPADOMAIN"/>
</dbReference>
<evidence type="ECO:0000256" key="1">
    <source>
        <dbReference type="ARBA" id="ARBA00004442"/>
    </source>
</evidence>
<evidence type="ECO:0000256" key="4">
    <source>
        <dbReference type="PROSITE-ProRule" id="PRU00473"/>
    </source>
</evidence>
<dbReference type="SUPFAM" id="SSF103088">
    <property type="entry name" value="OmpA-like"/>
    <property type="match status" value="1"/>
</dbReference>
<feature type="chain" id="PRO_5026075112" evidence="5">
    <location>
        <begin position="21"/>
        <end position="152"/>
    </location>
</feature>
<dbReference type="Pfam" id="PF00691">
    <property type="entry name" value="OmpA"/>
    <property type="match status" value="1"/>
</dbReference>
<keyword evidence="2 4" id="KW-0472">Membrane</keyword>
<dbReference type="PROSITE" id="PS51123">
    <property type="entry name" value="OMPA_2"/>
    <property type="match status" value="1"/>
</dbReference>
<protein>
    <submittedName>
        <fullName evidence="7">Outer membrane porin F</fullName>
    </submittedName>
</protein>
<dbReference type="PANTHER" id="PTHR30329:SF21">
    <property type="entry name" value="LIPOPROTEIN YIAD-RELATED"/>
    <property type="match status" value="1"/>
</dbReference>
<dbReference type="EMBL" id="CP047045">
    <property type="protein sequence ID" value="QGZ95523.1"/>
    <property type="molecule type" value="Genomic_DNA"/>
</dbReference>
<dbReference type="InterPro" id="IPR036737">
    <property type="entry name" value="OmpA-like_sf"/>
</dbReference>
<keyword evidence="8" id="KW-1185">Reference proteome</keyword>
<evidence type="ECO:0000256" key="3">
    <source>
        <dbReference type="ARBA" id="ARBA00023237"/>
    </source>
</evidence>
<sequence length="152" mass="15674">MRTLLLSVCAGSLLAGAAMAQTVPPAGTPPPVQCIGAEGVVYFDLGSARLNAESQSSLQDVANARRADCTTQITLTGHTDATGSVARNRRLAQQRAEAVKQQLVSLGVPPEEIAIAAAAESMPQSDSEDRLNRRVTVVLAASPATPLAEPAT</sequence>
<feature type="domain" description="OmpA-like" evidence="6">
    <location>
        <begin position="30"/>
        <end position="143"/>
    </location>
</feature>
<dbReference type="Gene3D" id="3.30.1330.60">
    <property type="entry name" value="OmpA-like domain"/>
    <property type="match status" value="1"/>
</dbReference>
<evidence type="ECO:0000256" key="5">
    <source>
        <dbReference type="SAM" id="SignalP"/>
    </source>
</evidence>
<organism evidence="7 8">
    <name type="scientific">Terricaulis silvestris</name>
    <dbReference type="NCBI Taxonomy" id="2686094"/>
    <lineage>
        <taxon>Bacteria</taxon>
        <taxon>Pseudomonadati</taxon>
        <taxon>Pseudomonadota</taxon>
        <taxon>Alphaproteobacteria</taxon>
        <taxon>Caulobacterales</taxon>
        <taxon>Caulobacteraceae</taxon>
        <taxon>Terricaulis</taxon>
    </lineage>
</organism>
<dbReference type="KEGG" id="tsv:DSM104635_02372"/>
<accession>A0A6I6MWF1</accession>
<dbReference type="InterPro" id="IPR006664">
    <property type="entry name" value="OMP_bac"/>
</dbReference>
<dbReference type="Proteomes" id="UP000431269">
    <property type="component" value="Chromosome"/>
</dbReference>
<dbReference type="PANTHER" id="PTHR30329">
    <property type="entry name" value="STATOR ELEMENT OF FLAGELLAR MOTOR COMPLEX"/>
    <property type="match status" value="1"/>
</dbReference>
<feature type="signal peptide" evidence="5">
    <location>
        <begin position="1"/>
        <end position="20"/>
    </location>
</feature>
<comment type="subcellular location">
    <subcellularLocation>
        <location evidence="1">Cell outer membrane</location>
    </subcellularLocation>
</comment>
<keyword evidence="5" id="KW-0732">Signal</keyword>
<evidence type="ECO:0000313" key="7">
    <source>
        <dbReference type="EMBL" id="QGZ95523.1"/>
    </source>
</evidence>
<evidence type="ECO:0000259" key="6">
    <source>
        <dbReference type="PROSITE" id="PS51123"/>
    </source>
</evidence>
<dbReference type="InterPro" id="IPR050330">
    <property type="entry name" value="Bact_OuterMem_StrucFunc"/>
</dbReference>
<dbReference type="AlphaFoldDB" id="A0A6I6MWF1"/>
<keyword evidence="3" id="KW-0998">Cell outer membrane</keyword>
<evidence type="ECO:0000313" key="8">
    <source>
        <dbReference type="Proteomes" id="UP000431269"/>
    </source>
</evidence>
<evidence type="ECO:0000256" key="2">
    <source>
        <dbReference type="ARBA" id="ARBA00023136"/>
    </source>
</evidence>
<dbReference type="InterPro" id="IPR006665">
    <property type="entry name" value="OmpA-like"/>
</dbReference>
<dbReference type="CDD" id="cd07185">
    <property type="entry name" value="OmpA_C-like"/>
    <property type="match status" value="1"/>
</dbReference>
<gene>
    <name evidence="7" type="primary">oprF_2</name>
    <name evidence="7" type="ORF">DSM104635_02372</name>
</gene>
<name>A0A6I6MWF1_9CAUL</name>
<dbReference type="GO" id="GO:0009279">
    <property type="term" value="C:cell outer membrane"/>
    <property type="evidence" value="ECO:0007669"/>
    <property type="project" value="UniProtKB-SubCell"/>
</dbReference>
<reference evidence="8" key="1">
    <citation type="submission" date="2019-12" db="EMBL/GenBank/DDBJ databases">
        <title>Complete genome of Terracaulis silvestris 0127_4.</title>
        <authorList>
            <person name="Vieira S."/>
            <person name="Riedel T."/>
            <person name="Sproer C."/>
            <person name="Pascual J."/>
            <person name="Boedeker C."/>
            <person name="Overmann J."/>
        </authorList>
    </citation>
    <scope>NUCLEOTIDE SEQUENCE [LARGE SCALE GENOMIC DNA]</scope>
    <source>
        <strain evidence="8">0127_4</strain>
    </source>
</reference>